<evidence type="ECO:0000256" key="1">
    <source>
        <dbReference type="ARBA" id="ARBA00022722"/>
    </source>
</evidence>
<evidence type="ECO:0000313" key="4">
    <source>
        <dbReference type="Proteomes" id="UP000886842"/>
    </source>
</evidence>
<sequence length="148" mass="16231">MTAPSAESSSRTRSRAGVLLALLLALVMGLTGCSLLEAPAERPVAPAQATDPVSGLDWVDQDTLPDEAQETLELIDVGGPFPYDKDGTVFGNREELLPDREHGYYHEYTVVTPGESDRGARRIVTGGDDEYYWTADHYASFERIRRTA</sequence>
<dbReference type="GO" id="GO:0004521">
    <property type="term" value="F:RNA endonuclease activity"/>
    <property type="evidence" value="ECO:0007669"/>
    <property type="project" value="InterPro"/>
</dbReference>
<reference evidence="3" key="1">
    <citation type="submission" date="2020-10" db="EMBL/GenBank/DDBJ databases">
        <authorList>
            <person name="Gilroy R."/>
        </authorList>
    </citation>
    <scope>NUCLEOTIDE SEQUENCE</scope>
    <source>
        <strain evidence="3">ChiGjej1B1-24693</strain>
    </source>
</reference>
<dbReference type="EMBL" id="DVLP01000343">
    <property type="protein sequence ID" value="HIT76240.1"/>
    <property type="molecule type" value="Genomic_DNA"/>
</dbReference>
<dbReference type="SUPFAM" id="SSF53933">
    <property type="entry name" value="Microbial ribonucleases"/>
    <property type="match status" value="1"/>
</dbReference>
<name>A0A9D1H194_9ACTN</name>
<dbReference type="InterPro" id="IPR016191">
    <property type="entry name" value="Ribonuclease/ribotoxin"/>
</dbReference>
<dbReference type="Gene3D" id="3.10.450.30">
    <property type="entry name" value="Microbial ribonucleases"/>
    <property type="match status" value="1"/>
</dbReference>
<comment type="caution">
    <text evidence="3">The sequence shown here is derived from an EMBL/GenBank/DDBJ whole genome shotgun (WGS) entry which is preliminary data.</text>
</comment>
<proteinExistence type="predicted"/>
<dbReference type="GO" id="GO:0016787">
    <property type="term" value="F:hydrolase activity"/>
    <property type="evidence" value="ECO:0007669"/>
    <property type="project" value="UniProtKB-KW"/>
</dbReference>
<dbReference type="Proteomes" id="UP000886842">
    <property type="component" value="Unassembled WGS sequence"/>
</dbReference>
<dbReference type="GO" id="GO:0003723">
    <property type="term" value="F:RNA binding"/>
    <property type="evidence" value="ECO:0007669"/>
    <property type="project" value="InterPro"/>
</dbReference>
<dbReference type="AlphaFoldDB" id="A0A9D1H194"/>
<evidence type="ECO:0000313" key="3">
    <source>
        <dbReference type="EMBL" id="HIT76240.1"/>
    </source>
</evidence>
<dbReference type="InterPro" id="IPR000026">
    <property type="entry name" value="N1-like"/>
</dbReference>
<accession>A0A9D1H194</accession>
<reference evidence="3" key="2">
    <citation type="journal article" date="2021" name="PeerJ">
        <title>Extensive microbial diversity within the chicken gut microbiome revealed by metagenomics and culture.</title>
        <authorList>
            <person name="Gilroy R."/>
            <person name="Ravi A."/>
            <person name="Getino M."/>
            <person name="Pursley I."/>
            <person name="Horton D.L."/>
            <person name="Alikhan N.F."/>
            <person name="Baker D."/>
            <person name="Gharbi K."/>
            <person name="Hall N."/>
            <person name="Watson M."/>
            <person name="Adriaenssens E.M."/>
            <person name="Foster-Nyarko E."/>
            <person name="Jarju S."/>
            <person name="Secka A."/>
            <person name="Antonio M."/>
            <person name="Oren A."/>
            <person name="Chaudhuri R.R."/>
            <person name="La Ragione R."/>
            <person name="Hildebrand F."/>
            <person name="Pallen M.J."/>
        </authorList>
    </citation>
    <scope>NUCLEOTIDE SEQUENCE</scope>
    <source>
        <strain evidence="3">ChiGjej1B1-24693</strain>
    </source>
</reference>
<dbReference type="Pfam" id="PF00545">
    <property type="entry name" value="Ribonuclease"/>
    <property type="match status" value="1"/>
</dbReference>
<keyword evidence="2" id="KW-0378">Hydrolase</keyword>
<organism evidence="3 4">
    <name type="scientific">Candidatus Avipropionibacterium avicola</name>
    <dbReference type="NCBI Taxonomy" id="2840701"/>
    <lineage>
        <taxon>Bacteria</taxon>
        <taxon>Bacillati</taxon>
        <taxon>Actinomycetota</taxon>
        <taxon>Actinomycetes</taxon>
        <taxon>Propionibacteriales</taxon>
        <taxon>Propionibacteriaceae</taxon>
        <taxon>Propionibacteriaceae incertae sedis</taxon>
        <taxon>Candidatus Avipropionibacterium</taxon>
    </lineage>
</organism>
<evidence type="ECO:0000256" key="2">
    <source>
        <dbReference type="ARBA" id="ARBA00022801"/>
    </source>
</evidence>
<gene>
    <name evidence="3" type="ORF">IAA98_11705</name>
</gene>
<keyword evidence="1" id="KW-0540">Nuclease</keyword>
<protein>
    <submittedName>
        <fullName evidence="3">Ribonuclease N1</fullName>
    </submittedName>
</protein>